<proteinExistence type="inferred from homology"/>
<keyword evidence="5" id="KW-1185">Reference proteome</keyword>
<evidence type="ECO:0000313" key="4">
    <source>
        <dbReference type="EMBL" id="BCZ85437.1"/>
    </source>
</evidence>
<dbReference type="InterPro" id="IPR042183">
    <property type="entry name" value="MmgE/PrpD_sf_1"/>
</dbReference>
<dbReference type="InterPro" id="IPR005656">
    <property type="entry name" value="MmgE_PrpD"/>
</dbReference>
<dbReference type="RefSeq" id="WP_229518116.1">
    <property type="nucleotide sequence ID" value="NZ_AP024959.1"/>
</dbReference>
<dbReference type="InterPro" id="IPR045336">
    <property type="entry name" value="MmgE_PrpD_N"/>
</dbReference>
<dbReference type="InterPro" id="IPR042188">
    <property type="entry name" value="MmgE/PrpD_sf_2"/>
</dbReference>
<geneLocation type="plasmid" evidence="4 5">
    <name>pPT365</name>
</geneLocation>
<dbReference type="Gene3D" id="1.10.4100.10">
    <property type="entry name" value="2-methylcitrate dehydratase PrpD"/>
    <property type="match status" value="1"/>
</dbReference>
<keyword evidence="4" id="KW-0614">Plasmid</keyword>
<dbReference type="SUPFAM" id="SSF103378">
    <property type="entry name" value="2-methylcitrate dehydratase PrpD"/>
    <property type="match status" value="1"/>
</dbReference>
<evidence type="ECO:0000259" key="3">
    <source>
        <dbReference type="Pfam" id="PF19305"/>
    </source>
</evidence>
<dbReference type="InterPro" id="IPR036148">
    <property type="entry name" value="MmgE/PrpD_sf"/>
</dbReference>
<name>A0ABM7U2Q8_9BURK</name>
<gene>
    <name evidence="4" type="ORF">PTKU64_91120</name>
</gene>
<dbReference type="Pfam" id="PF03972">
    <property type="entry name" value="MmgE_PrpD_N"/>
    <property type="match status" value="1"/>
</dbReference>
<sequence length="456" mass="49006">MPTLSQQIADFLTGDIGHRISAPVQALVETAFIDTAGCILSGRDEPVTRHVLAWLDRRASKNSEASVLFSAHRLDAVAAGSLNALSGHALDFDDVALAGHPSVVLVPALLAEEELSNLAGSALIQSYVKGYQVWADLLQRLPDPLHEKGWHPTAVLGTLGVTAAICAARGVSPYIAAHALGIAASQAAGLVANFGTMTKPMHAYWAVEKGMNSVDLAQLGITASMDALDGPTGLLTALSSSRPPERERPFSGLESLRIETVRPSIKKYPVCYAAHRAIDGVLNLRADHQLDATAVKRVHVHVSPTNRKVLKYARPQTPLEAKFSMQFACASALVYGEVSLHRLSAASLSDPQVIRAMDVVEVHDDERACPLEPTFAFADRVVIELADGTRVDSGDIRFARGHAALPLEPAQVEAKVLQCVPPEQRDTAAEIVMRLRRMLRGSDRSPPHFDRGSLCH</sequence>
<dbReference type="Pfam" id="PF19305">
    <property type="entry name" value="MmgE_PrpD_C"/>
    <property type="match status" value="1"/>
</dbReference>
<evidence type="ECO:0000259" key="2">
    <source>
        <dbReference type="Pfam" id="PF03972"/>
    </source>
</evidence>
<feature type="domain" description="MmgE/PrpD C-terminal" evidence="3">
    <location>
        <begin position="268"/>
        <end position="422"/>
    </location>
</feature>
<evidence type="ECO:0000313" key="5">
    <source>
        <dbReference type="Proteomes" id="UP001319874"/>
    </source>
</evidence>
<dbReference type="PANTHER" id="PTHR16943">
    <property type="entry name" value="2-METHYLCITRATE DEHYDRATASE-RELATED"/>
    <property type="match status" value="1"/>
</dbReference>
<dbReference type="Proteomes" id="UP001319874">
    <property type="component" value="Plasmid pPT365"/>
</dbReference>
<organism evidence="4 5">
    <name type="scientific">Paraburkholderia terrae</name>
    <dbReference type="NCBI Taxonomy" id="311230"/>
    <lineage>
        <taxon>Bacteria</taxon>
        <taxon>Pseudomonadati</taxon>
        <taxon>Pseudomonadota</taxon>
        <taxon>Betaproteobacteria</taxon>
        <taxon>Burkholderiales</taxon>
        <taxon>Burkholderiaceae</taxon>
        <taxon>Paraburkholderia</taxon>
    </lineage>
</organism>
<dbReference type="Gene3D" id="3.30.1330.120">
    <property type="entry name" value="2-methylcitrate dehydratase PrpD"/>
    <property type="match status" value="1"/>
</dbReference>
<evidence type="ECO:0008006" key="6">
    <source>
        <dbReference type="Google" id="ProtNLM"/>
    </source>
</evidence>
<dbReference type="PANTHER" id="PTHR16943:SF8">
    <property type="entry name" value="2-METHYLCITRATE DEHYDRATASE"/>
    <property type="match status" value="1"/>
</dbReference>
<dbReference type="EMBL" id="AP024959">
    <property type="protein sequence ID" value="BCZ85437.1"/>
    <property type="molecule type" value="Genomic_DNA"/>
</dbReference>
<accession>A0ABM7U2Q8</accession>
<feature type="domain" description="MmgE/PrpD N-terminal" evidence="2">
    <location>
        <begin position="6"/>
        <end position="246"/>
    </location>
</feature>
<dbReference type="InterPro" id="IPR045337">
    <property type="entry name" value="MmgE_PrpD_C"/>
</dbReference>
<evidence type="ECO:0000256" key="1">
    <source>
        <dbReference type="ARBA" id="ARBA00006174"/>
    </source>
</evidence>
<comment type="similarity">
    <text evidence="1">Belongs to the PrpD family.</text>
</comment>
<protein>
    <recommendedName>
        <fullName evidence="6">MmgE/PrpD family protein</fullName>
    </recommendedName>
</protein>
<reference evidence="4 5" key="1">
    <citation type="journal article" date="2022" name="Front. Microbiol.">
        <title>Identification and characterization of a novel class of self-sufficient cytochrome P450 hydroxylase involved in cyclohexanecarboxylate degradation in Paraburkholderia terrae strain KU-64.</title>
        <authorList>
            <person name="Yamamoto T."/>
            <person name="Hasegawa Y."/>
            <person name="Iwaki H."/>
        </authorList>
    </citation>
    <scope>NUCLEOTIDE SEQUENCE [LARGE SCALE GENOMIC DNA]</scope>
    <source>
        <strain evidence="4 5">KU-64</strain>
    </source>
</reference>